<dbReference type="OrthoDB" id="98874at2"/>
<keyword evidence="1" id="KW-0732">Signal</keyword>
<sequence length="667" mass="77277">MINMKQILNLLCILFLIQLNAQSNFNTSSFEVTMGDLQTNIYAKDTTANALVIYEKGNSYVHKETYKLVTEIERKVKILNKEGENESTVEIYLYNSDDKKREEKISKIVAKTYNLENGSIRKTSIRDNEVFKEVYDKNNTIVKFTLPKIASGSVITYSYRLESPFMYNYKEWEFQEDIPKLYSEYNTSIPGNYEYNIKLVGGLSFSKNESVIEKKCLSANSKVTGMQSASVPYADCVNTIYAMEDIPAFIEENYMTSSKNYLSKMDYELKTVTSFNGSKDRISRTWKEVDKELKGYSSLGRQLKKGNLIKDLLGTSITDEPNQLNKAKKIYDFVQKNYTWNEEYLRLREAPLKDLIKNKSGNVSQINLLLHNLFIENDIKSTPILLSTRANGFATKLFPVISEFNYLITQVEIDNKTFLLDATDSYLTFGQLPFRCLNDYGRLLDLKKGSSWLDITKTTPSIIQHQVNLKFDDQGALKGVVNSRYTEYFALNKKKAYYTNPEDYLEDFENNYLDIEVISHKVKNQNNNSDKFQESYEINFSDLDTSSNILYLNPFINKFISTNPFKLQQRTYPIDFGYKMIYMYNFQLDLGENYEIAELPESKRIKLPNNTGDYTFAINTIGNKVNISLKINTNETRYAPEYYPALKEFISNIINTQTNTLLTLKKK</sequence>
<feature type="signal peptide" evidence="1">
    <location>
        <begin position="1"/>
        <end position="21"/>
    </location>
</feature>
<dbReference type="InterPro" id="IPR024618">
    <property type="entry name" value="DUF3857"/>
</dbReference>
<name>A0A4U0EVT8_9FLAO</name>
<dbReference type="Pfam" id="PF12969">
    <property type="entry name" value="DUF3857"/>
    <property type="match status" value="1"/>
</dbReference>
<dbReference type="Proteomes" id="UP000307657">
    <property type="component" value="Unassembled WGS sequence"/>
</dbReference>
<dbReference type="EMBL" id="SUPL01000004">
    <property type="protein sequence ID" value="TJY36067.1"/>
    <property type="molecule type" value="Genomic_DNA"/>
</dbReference>
<evidence type="ECO:0000256" key="1">
    <source>
        <dbReference type="SAM" id="SignalP"/>
    </source>
</evidence>
<accession>A0A4U0EVT8</accession>
<organism evidence="3 4">
    <name type="scientific">Pontimicrobium aquaticum</name>
    <dbReference type="NCBI Taxonomy" id="2565367"/>
    <lineage>
        <taxon>Bacteria</taxon>
        <taxon>Pseudomonadati</taxon>
        <taxon>Bacteroidota</taxon>
        <taxon>Flavobacteriia</taxon>
        <taxon>Flavobacteriales</taxon>
        <taxon>Flavobacteriaceae</taxon>
        <taxon>Pontimicrobium</taxon>
    </lineage>
</organism>
<reference evidence="3 4" key="1">
    <citation type="submission" date="2019-04" db="EMBL/GenBank/DDBJ databases">
        <title>Lacinutrix sp. nov., isolated from marine water.</title>
        <authorList>
            <person name="Kim W."/>
        </authorList>
    </citation>
    <scope>NUCLEOTIDE SEQUENCE [LARGE SCALE GENOMIC DNA]</scope>
    <source>
        <strain evidence="3 4">CAU 1491</strain>
    </source>
</reference>
<feature type="chain" id="PRO_5020330569" evidence="1">
    <location>
        <begin position="22"/>
        <end position="667"/>
    </location>
</feature>
<gene>
    <name evidence="3" type="ORF">E5167_09420</name>
</gene>
<dbReference type="Gene3D" id="2.60.120.1130">
    <property type="match status" value="1"/>
</dbReference>
<evidence type="ECO:0000259" key="2">
    <source>
        <dbReference type="Pfam" id="PF12969"/>
    </source>
</evidence>
<dbReference type="Gene3D" id="2.60.40.3140">
    <property type="match status" value="1"/>
</dbReference>
<evidence type="ECO:0000313" key="4">
    <source>
        <dbReference type="Proteomes" id="UP000307657"/>
    </source>
</evidence>
<feature type="domain" description="DUF3857" evidence="2">
    <location>
        <begin position="69"/>
        <end position="205"/>
    </location>
</feature>
<protein>
    <submittedName>
        <fullName evidence="3">DUF3857 domain-containing protein</fullName>
    </submittedName>
</protein>
<proteinExistence type="predicted"/>
<comment type="caution">
    <text evidence="3">The sequence shown here is derived from an EMBL/GenBank/DDBJ whole genome shotgun (WGS) entry which is preliminary data.</text>
</comment>
<dbReference type="Gene3D" id="3.10.620.30">
    <property type="match status" value="1"/>
</dbReference>
<evidence type="ECO:0000313" key="3">
    <source>
        <dbReference type="EMBL" id="TJY36067.1"/>
    </source>
</evidence>
<dbReference type="AlphaFoldDB" id="A0A4U0EVT8"/>
<keyword evidence="4" id="KW-1185">Reference proteome</keyword>